<dbReference type="EMBL" id="BARV01043388">
    <property type="protein sequence ID" value="GAI62726.1"/>
    <property type="molecule type" value="Genomic_DNA"/>
</dbReference>
<accession>X1R6S8</accession>
<organism evidence="1">
    <name type="scientific">marine sediment metagenome</name>
    <dbReference type="NCBI Taxonomy" id="412755"/>
    <lineage>
        <taxon>unclassified sequences</taxon>
        <taxon>metagenomes</taxon>
        <taxon>ecological metagenomes</taxon>
    </lineage>
</organism>
<feature type="non-terminal residue" evidence="1">
    <location>
        <position position="1"/>
    </location>
</feature>
<name>X1R6S8_9ZZZZ</name>
<evidence type="ECO:0000313" key="1">
    <source>
        <dbReference type="EMBL" id="GAI62726.1"/>
    </source>
</evidence>
<protein>
    <submittedName>
        <fullName evidence="1">Uncharacterized protein</fullName>
    </submittedName>
</protein>
<gene>
    <name evidence="1" type="ORF">S06H3_64792</name>
</gene>
<comment type="caution">
    <text evidence="1">The sequence shown here is derived from an EMBL/GenBank/DDBJ whole genome shotgun (WGS) entry which is preliminary data.</text>
</comment>
<proteinExistence type="predicted"/>
<sequence>ETVSQMGLLDDDQIECGTTQAEEEFEEVEGWWDEFWLTVKTWWTTYIWNPIKNWFQSIIEWFTGAEEEGCYPSNYYCCEF</sequence>
<dbReference type="AlphaFoldDB" id="X1R6S8"/>
<reference evidence="1" key="1">
    <citation type="journal article" date="2014" name="Front. Microbiol.">
        <title>High frequency of phylogenetically diverse reductive dehalogenase-homologous genes in deep subseafloor sedimentary metagenomes.</title>
        <authorList>
            <person name="Kawai M."/>
            <person name="Futagami T."/>
            <person name="Toyoda A."/>
            <person name="Takaki Y."/>
            <person name="Nishi S."/>
            <person name="Hori S."/>
            <person name="Arai W."/>
            <person name="Tsubouchi T."/>
            <person name="Morono Y."/>
            <person name="Uchiyama I."/>
            <person name="Ito T."/>
            <person name="Fujiyama A."/>
            <person name="Inagaki F."/>
            <person name="Takami H."/>
        </authorList>
    </citation>
    <scope>NUCLEOTIDE SEQUENCE</scope>
    <source>
        <strain evidence="1">Expedition CK06-06</strain>
    </source>
</reference>